<dbReference type="AlphaFoldDB" id="A0A1I5A341"/>
<dbReference type="Pfam" id="PF06719">
    <property type="entry name" value="AraC_N"/>
    <property type="match status" value="1"/>
</dbReference>
<evidence type="ECO:0000259" key="4">
    <source>
        <dbReference type="PROSITE" id="PS01124"/>
    </source>
</evidence>
<organism evidence="5 6">
    <name type="scientific">Formivibrio citricus</name>
    <dbReference type="NCBI Taxonomy" id="83765"/>
    <lineage>
        <taxon>Bacteria</taxon>
        <taxon>Pseudomonadati</taxon>
        <taxon>Pseudomonadota</taxon>
        <taxon>Betaproteobacteria</taxon>
        <taxon>Neisseriales</taxon>
        <taxon>Chitinibacteraceae</taxon>
        <taxon>Formivibrio</taxon>
    </lineage>
</organism>
<dbReference type="Pfam" id="PF12833">
    <property type="entry name" value="HTH_18"/>
    <property type="match status" value="1"/>
</dbReference>
<accession>A0A1I5A341</accession>
<gene>
    <name evidence="5" type="ORF">SAMN05660284_01782</name>
</gene>
<evidence type="ECO:0000313" key="6">
    <source>
        <dbReference type="Proteomes" id="UP000242869"/>
    </source>
</evidence>
<keyword evidence="5" id="KW-0238">DNA-binding</keyword>
<dbReference type="PANTHER" id="PTHR43436">
    <property type="entry name" value="ARAC-FAMILY TRANSCRIPTIONAL REGULATOR"/>
    <property type="match status" value="1"/>
</dbReference>
<evidence type="ECO:0000256" key="2">
    <source>
        <dbReference type="ARBA" id="ARBA00023163"/>
    </source>
</evidence>
<feature type="region of interest" description="Disordered" evidence="3">
    <location>
        <begin position="287"/>
        <end position="307"/>
    </location>
</feature>
<dbReference type="InterPro" id="IPR009057">
    <property type="entry name" value="Homeodomain-like_sf"/>
</dbReference>
<keyword evidence="1" id="KW-0805">Transcription regulation</keyword>
<sequence>MVIQTKPNVGELASLIGGIAQIDGDCSTLIPALKLGRRSSATDPMPCIYGLGLALIVQGGKRVTLGDEIFDYGAGQSLITTVDLPVVSYVTRASPAEPFLGMWLELDARVIAQLAAEMEFATPLQVATTRAMSVETLDAGLQDALTRLVRLLAEPPLIPLLAPLIQQEIVVRLLNGGHGPSLRRLVAVGSPSQQIAKVIAWLKQHYTEDVPMDDLAAKAHMSPSTFRQHFRAVAGMSPLQYLKNLRLQDARQLMLNENMDAGSAAVRVGYESASQFSREYSRLFGEPPNRDIKRMRESTRARDGRLH</sequence>
<reference evidence="6" key="1">
    <citation type="submission" date="2016-10" db="EMBL/GenBank/DDBJ databases">
        <authorList>
            <person name="Varghese N."/>
            <person name="Submissions S."/>
        </authorList>
    </citation>
    <scope>NUCLEOTIDE SEQUENCE [LARGE SCALE GENOMIC DNA]</scope>
    <source>
        <strain evidence="6">DSM 6150</strain>
    </source>
</reference>
<dbReference type="STRING" id="83765.SAMN05660284_01782"/>
<dbReference type="InterPro" id="IPR018060">
    <property type="entry name" value="HTH_AraC"/>
</dbReference>
<dbReference type="Gene3D" id="1.10.10.60">
    <property type="entry name" value="Homeodomain-like"/>
    <property type="match status" value="1"/>
</dbReference>
<dbReference type="InterPro" id="IPR009594">
    <property type="entry name" value="Tscrpt_reg_HTH_AraC_N"/>
</dbReference>
<dbReference type="SMART" id="SM00342">
    <property type="entry name" value="HTH_ARAC"/>
    <property type="match status" value="1"/>
</dbReference>
<protein>
    <submittedName>
        <fullName evidence="5">AraC-type DNA-binding protein</fullName>
    </submittedName>
</protein>
<dbReference type="SUPFAM" id="SSF46689">
    <property type="entry name" value="Homeodomain-like"/>
    <property type="match status" value="2"/>
</dbReference>
<dbReference type="OrthoDB" id="34150at2"/>
<name>A0A1I5A341_9NEIS</name>
<keyword evidence="2" id="KW-0804">Transcription</keyword>
<dbReference type="GO" id="GO:0003700">
    <property type="term" value="F:DNA-binding transcription factor activity"/>
    <property type="evidence" value="ECO:0007669"/>
    <property type="project" value="InterPro"/>
</dbReference>
<evidence type="ECO:0000313" key="5">
    <source>
        <dbReference type="EMBL" id="SFN56730.1"/>
    </source>
</evidence>
<dbReference type="RefSeq" id="WP_091194774.1">
    <property type="nucleotide sequence ID" value="NZ_FOVE01000012.1"/>
</dbReference>
<dbReference type="GO" id="GO:0043565">
    <property type="term" value="F:sequence-specific DNA binding"/>
    <property type="evidence" value="ECO:0007669"/>
    <property type="project" value="InterPro"/>
</dbReference>
<dbReference type="PROSITE" id="PS01124">
    <property type="entry name" value="HTH_ARAC_FAMILY_2"/>
    <property type="match status" value="1"/>
</dbReference>
<dbReference type="PANTHER" id="PTHR43436:SF1">
    <property type="entry name" value="TRANSCRIPTIONAL REGULATORY PROTEIN"/>
    <property type="match status" value="1"/>
</dbReference>
<evidence type="ECO:0000256" key="1">
    <source>
        <dbReference type="ARBA" id="ARBA00023015"/>
    </source>
</evidence>
<dbReference type="EMBL" id="FOVE01000012">
    <property type="protein sequence ID" value="SFN56730.1"/>
    <property type="molecule type" value="Genomic_DNA"/>
</dbReference>
<evidence type="ECO:0000256" key="3">
    <source>
        <dbReference type="SAM" id="MobiDB-lite"/>
    </source>
</evidence>
<feature type="domain" description="HTH araC/xylS-type" evidence="4">
    <location>
        <begin position="196"/>
        <end position="294"/>
    </location>
</feature>
<feature type="compositionally biased region" description="Basic and acidic residues" evidence="3">
    <location>
        <begin position="288"/>
        <end position="307"/>
    </location>
</feature>
<keyword evidence="6" id="KW-1185">Reference proteome</keyword>
<proteinExistence type="predicted"/>
<dbReference type="Proteomes" id="UP000242869">
    <property type="component" value="Unassembled WGS sequence"/>
</dbReference>